<dbReference type="AlphaFoldDB" id="A0A0A7PMB5"/>
<dbReference type="Pfam" id="PF19613">
    <property type="entry name" value="DUF6118"/>
    <property type="match status" value="1"/>
</dbReference>
<dbReference type="Proteomes" id="UP000030907">
    <property type="component" value="Chromosome"/>
</dbReference>
<dbReference type="InterPro" id="IPR046121">
    <property type="entry name" value="DUF6118"/>
</dbReference>
<name>A0A0A7PMB5_9SPHN</name>
<evidence type="ECO:0000313" key="1">
    <source>
        <dbReference type="EMBL" id="AJA11206.1"/>
    </source>
</evidence>
<organism evidence="1 2">
    <name type="scientific">Sphingopyxis fribergensis</name>
    <dbReference type="NCBI Taxonomy" id="1515612"/>
    <lineage>
        <taxon>Bacteria</taxon>
        <taxon>Pseudomonadati</taxon>
        <taxon>Pseudomonadota</taxon>
        <taxon>Alphaproteobacteria</taxon>
        <taxon>Sphingomonadales</taxon>
        <taxon>Sphingomonadaceae</taxon>
        <taxon>Sphingopyxis</taxon>
    </lineage>
</organism>
<reference evidence="1 2" key="1">
    <citation type="journal article" date="2015" name="Int. J. Syst. Evol. Microbiol.">
        <title>Description of Sphingopyxis fribergensis sp. nov. - a soil bacterium with the ability to degrade styrene and phenylacetic acid.</title>
        <authorList>
            <person name="Oelschlagel M."/>
            <person name="Ruckert C."/>
            <person name="Kalinowski J."/>
            <person name="Schmidt G."/>
            <person name="Schlomann M."/>
            <person name="Tischler D."/>
        </authorList>
    </citation>
    <scope>NUCLEOTIDE SEQUENCE [LARGE SCALE GENOMIC DNA]</scope>
    <source>
        <strain evidence="1 2">Kp5.2</strain>
    </source>
</reference>
<evidence type="ECO:0000313" key="2">
    <source>
        <dbReference type="Proteomes" id="UP000030907"/>
    </source>
</evidence>
<keyword evidence="2" id="KW-1185">Reference proteome</keyword>
<dbReference type="HOGENOM" id="CLU_094578_0_0_5"/>
<gene>
    <name evidence="1" type="ORF">SKP52_21760</name>
</gene>
<dbReference type="KEGG" id="sphk:SKP52_21760"/>
<sequence>MTNDVRAVESTDPATAAFLRLEGEIALMRRAVENLATEKANIDIPDYSSTLGEMAQHLDTAAKTLAAIAAKPAMEMTPETMGQRMDQAARKARQSDREQIAAAENRYDHAVRELGRMMASAKSAHEQREWLAWTGGGGVLAGCLLWAVVPGPIARAFPESWHMPEKIATRALGEPTIWEAGVRLLRVGSPEAWRAISDAAVMRHQNRETIANCEKTAAKTKRIVRCTVQVVPPQQSDE</sequence>
<protein>
    <submittedName>
        <fullName evidence="1">Uncharacterized protein</fullName>
    </submittedName>
</protein>
<dbReference type="STRING" id="1515612.SKP52_21760"/>
<proteinExistence type="predicted"/>
<accession>A0A0A7PMB5</accession>
<dbReference type="EMBL" id="CP009122">
    <property type="protein sequence ID" value="AJA11206.1"/>
    <property type="molecule type" value="Genomic_DNA"/>
</dbReference>